<keyword evidence="3" id="KW-0520">NAD</keyword>
<evidence type="ECO:0000259" key="6">
    <source>
        <dbReference type="Pfam" id="PF14833"/>
    </source>
</evidence>
<name>A0A3L7JUW4_9BACI</name>
<feature type="active site" evidence="4">
    <location>
        <position position="169"/>
    </location>
</feature>
<dbReference type="EMBL" id="RCVZ01000011">
    <property type="protein sequence ID" value="RLQ94095.1"/>
    <property type="molecule type" value="Genomic_DNA"/>
</dbReference>
<dbReference type="InterPro" id="IPR015815">
    <property type="entry name" value="HIBADH-related"/>
</dbReference>
<dbReference type="InterPro" id="IPR013328">
    <property type="entry name" value="6PGD_dom2"/>
</dbReference>
<sequence>MIGFIGLGIMGSRMAANLLEEGYDVMVHNRSKEKAEPLLEKGAQWAETPKELAAQVDILYTMLANPQAVEAVAMGENGFLDAMGADSLWVDCSTVHPAFSRLMADEATKRKIRFMDAPVAGSKIPAERGELVFLVGGSERDVEQARPHMNAMGKAIQHQGGHGMGTSMKLVINLMLSETMAAFSEAVSLGEGLGLDKEKVVGTLLNGPTTAPFLEGKKEKILQNDFSPEFPLEHMQKDLQMVSQSAFEAGVSLPLAHAAKETYGLAKQFGYSKDDFSAIYHFLSTKK</sequence>
<evidence type="ECO:0000256" key="1">
    <source>
        <dbReference type="ARBA" id="ARBA00009080"/>
    </source>
</evidence>
<keyword evidence="8" id="KW-1185">Reference proteome</keyword>
<proteinExistence type="inferred from homology"/>
<dbReference type="PANTHER" id="PTHR43580">
    <property type="entry name" value="OXIDOREDUCTASE GLYR1-RELATED"/>
    <property type="match status" value="1"/>
</dbReference>
<dbReference type="InterPro" id="IPR008927">
    <property type="entry name" value="6-PGluconate_DH-like_C_sf"/>
</dbReference>
<comment type="similarity">
    <text evidence="1">Belongs to the HIBADH-related family.</text>
</comment>
<organism evidence="7 8">
    <name type="scientific">Falsibacillus albus</name>
    <dbReference type="NCBI Taxonomy" id="2478915"/>
    <lineage>
        <taxon>Bacteria</taxon>
        <taxon>Bacillati</taxon>
        <taxon>Bacillota</taxon>
        <taxon>Bacilli</taxon>
        <taxon>Bacillales</taxon>
        <taxon>Bacillaceae</taxon>
        <taxon>Falsibacillus</taxon>
    </lineage>
</organism>
<evidence type="ECO:0000256" key="4">
    <source>
        <dbReference type="PIRSR" id="PIRSR000103-1"/>
    </source>
</evidence>
<dbReference type="InterPro" id="IPR036291">
    <property type="entry name" value="NAD(P)-bd_dom_sf"/>
</dbReference>
<dbReference type="Gene3D" id="3.40.50.720">
    <property type="entry name" value="NAD(P)-binding Rossmann-like Domain"/>
    <property type="match status" value="1"/>
</dbReference>
<dbReference type="GO" id="GO:0050661">
    <property type="term" value="F:NADP binding"/>
    <property type="evidence" value="ECO:0007669"/>
    <property type="project" value="InterPro"/>
</dbReference>
<accession>A0A3L7JUW4</accession>
<dbReference type="InterPro" id="IPR051265">
    <property type="entry name" value="HIBADH-related_NP60_sf"/>
</dbReference>
<dbReference type="PANTHER" id="PTHR43580:SF2">
    <property type="entry name" value="CYTOKINE-LIKE NUCLEAR FACTOR N-PAC"/>
    <property type="match status" value="1"/>
</dbReference>
<dbReference type="GO" id="GO:0016054">
    <property type="term" value="P:organic acid catabolic process"/>
    <property type="evidence" value="ECO:0007669"/>
    <property type="project" value="UniProtKB-ARBA"/>
</dbReference>
<dbReference type="InterPro" id="IPR029154">
    <property type="entry name" value="HIBADH-like_NADP-bd"/>
</dbReference>
<dbReference type="PIRSF" id="PIRSF000103">
    <property type="entry name" value="HIBADH"/>
    <property type="match status" value="1"/>
</dbReference>
<dbReference type="Gene3D" id="1.10.1040.10">
    <property type="entry name" value="N-(1-d-carboxylethyl)-l-norvaline Dehydrogenase, domain 2"/>
    <property type="match status" value="1"/>
</dbReference>
<keyword evidence="2" id="KW-0560">Oxidoreductase</keyword>
<gene>
    <name evidence="7" type="ORF">D9X91_15815</name>
</gene>
<protein>
    <submittedName>
        <fullName evidence="7">NAD(P)-dependent oxidoreductase</fullName>
    </submittedName>
</protein>
<dbReference type="Proteomes" id="UP000276770">
    <property type="component" value="Unassembled WGS sequence"/>
</dbReference>
<dbReference type="SUPFAM" id="SSF51735">
    <property type="entry name" value="NAD(P)-binding Rossmann-fold domains"/>
    <property type="match status" value="1"/>
</dbReference>
<dbReference type="Pfam" id="PF14833">
    <property type="entry name" value="NAD_binding_11"/>
    <property type="match status" value="1"/>
</dbReference>
<comment type="caution">
    <text evidence="7">The sequence shown here is derived from an EMBL/GenBank/DDBJ whole genome shotgun (WGS) entry which is preliminary data.</text>
</comment>
<dbReference type="InterPro" id="IPR006115">
    <property type="entry name" value="6PGDH_NADP-bd"/>
</dbReference>
<dbReference type="GO" id="GO:0051287">
    <property type="term" value="F:NAD binding"/>
    <property type="evidence" value="ECO:0007669"/>
    <property type="project" value="InterPro"/>
</dbReference>
<dbReference type="SUPFAM" id="SSF48179">
    <property type="entry name" value="6-phosphogluconate dehydrogenase C-terminal domain-like"/>
    <property type="match status" value="1"/>
</dbReference>
<dbReference type="AlphaFoldDB" id="A0A3L7JUW4"/>
<evidence type="ECO:0000259" key="5">
    <source>
        <dbReference type="Pfam" id="PF03446"/>
    </source>
</evidence>
<evidence type="ECO:0000256" key="3">
    <source>
        <dbReference type="ARBA" id="ARBA00023027"/>
    </source>
</evidence>
<evidence type="ECO:0000256" key="2">
    <source>
        <dbReference type="ARBA" id="ARBA00023002"/>
    </source>
</evidence>
<feature type="domain" description="6-phosphogluconate dehydrogenase NADP-binding" evidence="5">
    <location>
        <begin position="2"/>
        <end position="158"/>
    </location>
</feature>
<dbReference type="InterPro" id="IPR002204">
    <property type="entry name" value="3-OH-isobutyrate_DH-rel_CS"/>
</dbReference>
<reference evidence="7 8" key="1">
    <citation type="submission" date="2018-10" db="EMBL/GenBank/DDBJ databases">
        <title>Falsibacillus sp. genome draft.</title>
        <authorList>
            <person name="Shi S."/>
        </authorList>
    </citation>
    <scope>NUCLEOTIDE SEQUENCE [LARGE SCALE GENOMIC DNA]</scope>
    <source>
        <strain evidence="7 8">GY 10110</strain>
    </source>
</reference>
<dbReference type="GO" id="GO:0016491">
    <property type="term" value="F:oxidoreductase activity"/>
    <property type="evidence" value="ECO:0007669"/>
    <property type="project" value="UniProtKB-KW"/>
</dbReference>
<dbReference type="OrthoDB" id="9786703at2"/>
<evidence type="ECO:0000313" key="8">
    <source>
        <dbReference type="Proteomes" id="UP000276770"/>
    </source>
</evidence>
<feature type="domain" description="3-hydroxyisobutyrate dehydrogenase-like NAD-binding" evidence="6">
    <location>
        <begin position="163"/>
        <end position="282"/>
    </location>
</feature>
<evidence type="ECO:0000313" key="7">
    <source>
        <dbReference type="EMBL" id="RLQ94095.1"/>
    </source>
</evidence>
<dbReference type="RefSeq" id="WP_121681611.1">
    <property type="nucleotide sequence ID" value="NZ_RCVZ01000011.1"/>
</dbReference>
<dbReference type="PROSITE" id="PS00895">
    <property type="entry name" value="3_HYDROXYISOBUT_DH"/>
    <property type="match status" value="1"/>
</dbReference>
<dbReference type="Pfam" id="PF03446">
    <property type="entry name" value="NAD_binding_2"/>
    <property type="match status" value="1"/>
</dbReference>